<name>A0A6N2SPI1_BLAHA</name>
<dbReference type="PROSITE" id="PS50109">
    <property type="entry name" value="HIS_KIN"/>
    <property type="match status" value="1"/>
</dbReference>
<evidence type="ECO:0000256" key="11">
    <source>
        <dbReference type="SAM" id="Phobius"/>
    </source>
</evidence>
<dbReference type="SUPFAM" id="SSF55874">
    <property type="entry name" value="ATPase domain of HSP90 chaperone/DNA topoisomerase II/histidine kinase"/>
    <property type="match status" value="1"/>
</dbReference>
<evidence type="ECO:0000256" key="7">
    <source>
        <dbReference type="ARBA" id="ARBA00022777"/>
    </source>
</evidence>
<evidence type="ECO:0000259" key="12">
    <source>
        <dbReference type="PROSITE" id="PS50109"/>
    </source>
</evidence>
<dbReference type="PANTHER" id="PTHR45453:SF2">
    <property type="entry name" value="HISTIDINE KINASE"/>
    <property type="match status" value="1"/>
</dbReference>
<gene>
    <name evidence="13" type="primary">graS_3</name>
    <name evidence="13" type="ORF">BHLFYP23_02185</name>
</gene>
<feature type="transmembrane region" description="Helical" evidence="11">
    <location>
        <begin position="12"/>
        <end position="34"/>
    </location>
</feature>
<dbReference type="EMBL" id="CACRSY010000008">
    <property type="protein sequence ID" value="VYS94498.1"/>
    <property type="molecule type" value="Genomic_DNA"/>
</dbReference>
<keyword evidence="6 11" id="KW-0812">Transmembrane</keyword>
<dbReference type="Gene3D" id="3.30.565.10">
    <property type="entry name" value="Histidine kinase-like ATPase, C-terminal domain"/>
    <property type="match status" value="1"/>
</dbReference>
<keyword evidence="10 11" id="KW-0472">Membrane</keyword>
<dbReference type="GO" id="GO:0005886">
    <property type="term" value="C:plasma membrane"/>
    <property type="evidence" value="ECO:0007669"/>
    <property type="project" value="UniProtKB-SubCell"/>
</dbReference>
<dbReference type="PANTHER" id="PTHR45453">
    <property type="entry name" value="PHOSPHATE REGULON SENSOR PROTEIN PHOR"/>
    <property type="match status" value="1"/>
</dbReference>
<evidence type="ECO:0000256" key="5">
    <source>
        <dbReference type="ARBA" id="ARBA00022679"/>
    </source>
</evidence>
<evidence type="ECO:0000256" key="9">
    <source>
        <dbReference type="ARBA" id="ARBA00023012"/>
    </source>
</evidence>
<dbReference type="InterPro" id="IPR005467">
    <property type="entry name" value="His_kinase_dom"/>
</dbReference>
<dbReference type="GO" id="GO:0000155">
    <property type="term" value="F:phosphorelay sensor kinase activity"/>
    <property type="evidence" value="ECO:0007669"/>
    <property type="project" value="TreeGrafter"/>
</dbReference>
<keyword evidence="7 13" id="KW-0418">Kinase</keyword>
<dbReference type="InterPro" id="IPR003594">
    <property type="entry name" value="HATPase_dom"/>
</dbReference>
<keyword evidence="8 11" id="KW-1133">Transmembrane helix</keyword>
<keyword evidence="4" id="KW-1003">Cell membrane</keyword>
<evidence type="ECO:0000313" key="13">
    <source>
        <dbReference type="EMBL" id="VYS94498.1"/>
    </source>
</evidence>
<evidence type="ECO:0000256" key="10">
    <source>
        <dbReference type="ARBA" id="ARBA00023136"/>
    </source>
</evidence>
<dbReference type="EC" id="2.7.13.3" evidence="3"/>
<comment type="subcellular location">
    <subcellularLocation>
        <location evidence="2">Cell membrane</location>
        <topology evidence="2">Multi-pass membrane protein</topology>
    </subcellularLocation>
</comment>
<evidence type="ECO:0000256" key="1">
    <source>
        <dbReference type="ARBA" id="ARBA00000085"/>
    </source>
</evidence>
<evidence type="ECO:0000256" key="8">
    <source>
        <dbReference type="ARBA" id="ARBA00022989"/>
    </source>
</evidence>
<reference evidence="13" key="1">
    <citation type="submission" date="2019-11" db="EMBL/GenBank/DDBJ databases">
        <authorList>
            <person name="Feng L."/>
        </authorList>
    </citation>
    <scope>NUCLEOTIDE SEQUENCE</scope>
    <source>
        <strain evidence="13">BhanseniiLFYP23</strain>
    </source>
</reference>
<accession>A0A6N2SPI1</accession>
<organism evidence="13">
    <name type="scientific">Blautia hansenii</name>
    <name type="common">Ruminococcus hansenii</name>
    <dbReference type="NCBI Taxonomy" id="1322"/>
    <lineage>
        <taxon>Bacteria</taxon>
        <taxon>Bacillati</taxon>
        <taxon>Bacillota</taxon>
        <taxon>Clostridia</taxon>
        <taxon>Lachnospirales</taxon>
        <taxon>Lachnospiraceae</taxon>
        <taxon>Blautia</taxon>
    </lineage>
</organism>
<evidence type="ECO:0000256" key="4">
    <source>
        <dbReference type="ARBA" id="ARBA00022475"/>
    </source>
</evidence>
<keyword evidence="9" id="KW-0902">Two-component regulatory system</keyword>
<feature type="transmembrane region" description="Helical" evidence="11">
    <location>
        <begin position="40"/>
        <end position="58"/>
    </location>
</feature>
<feature type="domain" description="Histidine kinase" evidence="12">
    <location>
        <begin position="98"/>
        <end position="300"/>
    </location>
</feature>
<dbReference type="AlphaFoldDB" id="A0A6N2SPI1"/>
<dbReference type="GO" id="GO:0004721">
    <property type="term" value="F:phosphoprotein phosphatase activity"/>
    <property type="evidence" value="ECO:0007669"/>
    <property type="project" value="TreeGrafter"/>
</dbReference>
<dbReference type="InterPro" id="IPR036890">
    <property type="entry name" value="HATPase_C_sf"/>
</dbReference>
<protein>
    <recommendedName>
        <fullName evidence="3">histidine kinase</fullName>
        <ecNumber evidence="3">2.7.13.3</ecNumber>
    </recommendedName>
</protein>
<dbReference type="SMART" id="SM00387">
    <property type="entry name" value="HATPase_c"/>
    <property type="match status" value="1"/>
</dbReference>
<dbReference type="Pfam" id="PF02518">
    <property type="entry name" value="HATPase_c"/>
    <property type="match status" value="1"/>
</dbReference>
<dbReference type="InterPro" id="IPR050351">
    <property type="entry name" value="BphY/WalK/GraS-like"/>
</dbReference>
<keyword evidence="5 13" id="KW-0808">Transferase</keyword>
<dbReference type="RefSeq" id="WP_003022613.1">
    <property type="nucleotide sequence ID" value="NZ_CACRSY010000008.1"/>
</dbReference>
<evidence type="ECO:0000256" key="6">
    <source>
        <dbReference type="ARBA" id="ARBA00022692"/>
    </source>
</evidence>
<dbReference type="GO" id="GO:0016036">
    <property type="term" value="P:cellular response to phosphate starvation"/>
    <property type="evidence" value="ECO:0007669"/>
    <property type="project" value="TreeGrafter"/>
</dbReference>
<evidence type="ECO:0000256" key="2">
    <source>
        <dbReference type="ARBA" id="ARBA00004651"/>
    </source>
</evidence>
<sequence length="311" mass="36026">MKKYLKDRLTAFLIGVGFVVFLNVYLTQLCATALYGQDVLYLDVLLAAFGTILLIGDYSQWKKKKRQEEEQKELLAYTDKELLECKEKLENLSDYITKWTHEIKLPLAALRLMNGRNQDTSLKKEMQDCIVRMENLLHTVLMGSKLQRPENDVCMERISLEEAVKEAVKNQSYFLIQYGFEMILEIKDVWVYSDKRWLVYLLDQLVANAIKYRTDNPKLVFSCEKQGENQVYLRVEDNGIGISKEDLPYIFDKGYVGKNLRKGDYHSTGMGLYFAGKIGKMLNLSLKAAPTQERGSCFELGFCDMAEHFMM</sequence>
<evidence type="ECO:0000256" key="3">
    <source>
        <dbReference type="ARBA" id="ARBA00012438"/>
    </source>
</evidence>
<proteinExistence type="predicted"/>
<comment type="catalytic activity">
    <reaction evidence="1">
        <text>ATP + protein L-histidine = ADP + protein N-phospho-L-histidine.</text>
        <dbReference type="EC" id="2.7.13.3"/>
    </reaction>
</comment>